<evidence type="ECO:0000313" key="7">
    <source>
        <dbReference type="Ensembl" id="ENSLACP00000002349.1"/>
    </source>
</evidence>
<keyword evidence="1 5" id="KW-0479">Metal-binding</keyword>
<feature type="binding site" evidence="5">
    <location>
        <position position="32"/>
    </location>
    <ligand>
        <name>Mg(2+)</name>
        <dbReference type="ChEBI" id="CHEBI:18420"/>
        <label>1</label>
    </ligand>
</feature>
<dbReference type="EMBL" id="AFYH01252619">
    <property type="status" value="NOT_ANNOTATED_CDS"/>
    <property type="molecule type" value="Genomic_DNA"/>
</dbReference>
<dbReference type="Gene3D" id="3.60.10.10">
    <property type="entry name" value="Endonuclease/exonuclease/phosphatase"/>
    <property type="match status" value="1"/>
</dbReference>
<dbReference type="Proteomes" id="UP000008672">
    <property type="component" value="Unassembled WGS sequence"/>
</dbReference>
<keyword evidence="3 5" id="KW-0460">Magnesium</keyword>
<feature type="site" description="Important for catalytic activity" evidence="6">
    <location>
        <position position="193"/>
    </location>
</feature>
<evidence type="ECO:0000256" key="1">
    <source>
        <dbReference type="ARBA" id="ARBA00022723"/>
    </source>
</evidence>
<evidence type="ECO:0000256" key="6">
    <source>
        <dbReference type="PIRSR" id="PIRSR604808-3"/>
    </source>
</evidence>
<keyword evidence="5" id="KW-0464">Manganese</keyword>
<name>H2ZY78_LATCH</name>
<dbReference type="GO" id="GO:0003906">
    <property type="term" value="F:DNA-(apurinic or apyrimidinic site) endonuclease activity"/>
    <property type="evidence" value="ECO:0007669"/>
    <property type="project" value="TreeGrafter"/>
</dbReference>
<dbReference type="GO" id="GO:0005634">
    <property type="term" value="C:nucleus"/>
    <property type="evidence" value="ECO:0007669"/>
    <property type="project" value="TreeGrafter"/>
</dbReference>
<sequence>DVDVSGAKGNLSLSLMLREVTTLECNIALLQEMHLTEQEAAKLNRQWVGQAYLSTFDSKSRGVSILIGKQVPWIHQDTRVDKEGRYIIRGSLFNQEYTIINVYAPNTHQASFITDIIKILAEGRGVVGGDLNAVLDTALDRSSRSLAWDGKNLQALKLLCKEGGLYDAWRIFNPKGREYTYYLVMHKSYTRLDSFLISHSILMNLLECKIGSFTLSDHAPVFMSFLPKPDLVKSKQRRFNNTLLRDSKFMQKSKSFFFQNNTGTLENVSTVWGRIQNPLQRQHIRKKERMASRQKPEEDLEEAECKHMLNPGDAQLFVKLQLAKTALHSHIDKQTEFALFRLRKKYFESRDKAGTLLTRSLKKRDSLYVIPGISKQMGDYTSSPQLINKEFKEFYRKLYASRSMVNYWAEAKLPKISEEDQGILDGPLKTEEVVEAIGKLSSGKAPGND</sequence>
<feature type="site" description="Transition state stabilizer" evidence="6">
    <location>
        <position position="132"/>
    </location>
</feature>
<dbReference type="SUPFAM" id="SSF56219">
    <property type="entry name" value="DNase I-like"/>
    <property type="match status" value="1"/>
</dbReference>
<protein>
    <recommendedName>
        <fullName evidence="9">Endonuclease/exonuclease/phosphatase domain-containing protein</fullName>
    </recommendedName>
</protein>
<organism evidence="7 8">
    <name type="scientific">Latimeria chalumnae</name>
    <name type="common">Coelacanth</name>
    <dbReference type="NCBI Taxonomy" id="7897"/>
    <lineage>
        <taxon>Eukaryota</taxon>
        <taxon>Metazoa</taxon>
        <taxon>Chordata</taxon>
        <taxon>Craniata</taxon>
        <taxon>Vertebrata</taxon>
        <taxon>Euteleostomi</taxon>
        <taxon>Coelacanthiformes</taxon>
        <taxon>Coelacanthidae</taxon>
        <taxon>Latimeria</taxon>
    </lineage>
</organism>
<evidence type="ECO:0000313" key="8">
    <source>
        <dbReference type="Proteomes" id="UP000008672"/>
    </source>
</evidence>
<dbReference type="PANTHER" id="PTHR22748">
    <property type="entry name" value="AP ENDONUCLEASE"/>
    <property type="match status" value="1"/>
</dbReference>
<dbReference type="HOGENOM" id="CLU_000680_2_0_1"/>
<dbReference type="Ensembl" id="ENSLACT00000002369.1">
    <property type="protein sequence ID" value="ENSLACP00000002349.1"/>
    <property type="gene ID" value="ENSLACG00000002099.1"/>
</dbReference>
<feature type="active site" description="Proton acceptor" evidence="4">
    <location>
        <position position="218"/>
    </location>
</feature>
<feature type="binding site" evidence="5">
    <location>
        <position position="132"/>
    </location>
    <ligand>
        <name>Mg(2+)</name>
        <dbReference type="ChEBI" id="CHEBI:18420"/>
        <label>1</label>
    </ligand>
</feature>
<reference evidence="7" key="2">
    <citation type="submission" date="2025-08" db="UniProtKB">
        <authorList>
            <consortium name="Ensembl"/>
        </authorList>
    </citation>
    <scope>IDENTIFICATION</scope>
</reference>
<dbReference type="GO" id="GO:0008081">
    <property type="term" value="F:phosphoric diester hydrolase activity"/>
    <property type="evidence" value="ECO:0007669"/>
    <property type="project" value="TreeGrafter"/>
</dbReference>
<evidence type="ECO:0000256" key="3">
    <source>
        <dbReference type="ARBA" id="ARBA00022842"/>
    </source>
</evidence>
<dbReference type="GeneTree" id="ENSGT00940000164503"/>
<keyword evidence="2" id="KW-0378">Hydrolase</keyword>
<keyword evidence="8" id="KW-1185">Reference proteome</keyword>
<feature type="binding site" evidence="5">
    <location>
        <position position="217"/>
    </location>
    <ligand>
        <name>Mg(2+)</name>
        <dbReference type="ChEBI" id="CHEBI:18420"/>
        <label>1</label>
    </ligand>
</feature>
<dbReference type="STRING" id="7897.ENSLACP00000002349"/>
<feature type="active site" evidence="4">
    <location>
        <position position="103"/>
    </location>
</feature>
<reference evidence="8" key="1">
    <citation type="submission" date="2011-08" db="EMBL/GenBank/DDBJ databases">
        <title>The draft genome of Latimeria chalumnae.</title>
        <authorList>
            <person name="Di Palma F."/>
            <person name="Alfoldi J."/>
            <person name="Johnson J."/>
            <person name="Berlin A."/>
            <person name="Gnerre S."/>
            <person name="Jaffe D."/>
            <person name="MacCallum I."/>
            <person name="Young S."/>
            <person name="Walker B.J."/>
            <person name="Lander E."/>
            <person name="Lindblad-Toh K."/>
        </authorList>
    </citation>
    <scope>NUCLEOTIDE SEQUENCE [LARGE SCALE GENOMIC DNA]</scope>
    <source>
        <strain evidence="8">Wild caught</strain>
    </source>
</reference>
<evidence type="ECO:0000256" key="2">
    <source>
        <dbReference type="ARBA" id="ARBA00022801"/>
    </source>
</evidence>
<feature type="site" description="Interaction with DNA substrate" evidence="6">
    <location>
        <position position="218"/>
    </location>
</feature>
<dbReference type="PANTHER" id="PTHR22748:SF26">
    <property type="entry name" value="ENDONUCLEASE_EXONUCLEASE_PHOSPHATASE DOMAIN-CONTAINING PROTEIN"/>
    <property type="match status" value="1"/>
</dbReference>
<dbReference type="GO" id="GO:0008311">
    <property type="term" value="F:double-stranded DNA 3'-5' DNA exonuclease activity"/>
    <property type="evidence" value="ECO:0007669"/>
    <property type="project" value="TreeGrafter"/>
</dbReference>
<dbReference type="InterPro" id="IPR004808">
    <property type="entry name" value="AP_endonuc_1"/>
</dbReference>
<dbReference type="AlphaFoldDB" id="H2ZY78"/>
<accession>H2ZY78</accession>
<dbReference type="InterPro" id="IPR036691">
    <property type="entry name" value="Endo/exonu/phosph_ase_sf"/>
</dbReference>
<evidence type="ECO:0000256" key="4">
    <source>
        <dbReference type="PIRSR" id="PIRSR604808-1"/>
    </source>
</evidence>
<comment type="cofactor">
    <cofactor evidence="5">
        <name>Mg(2+)</name>
        <dbReference type="ChEBI" id="CHEBI:18420"/>
    </cofactor>
    <cofactor evidence="5">
        <name>Mn(2+)</name>
        <dbReference type="ChEBI" id="CHEBI:29035"/>
    </cofactor>
    <text evidence="5">Probably binds two magnesium or manganese ions per subunit.</text>
</comment>
<evidence type="ECO:0000256" key="5">
    <source>
        <dbReference type="PIRSR" id="PIRSR604808-2"/>
    </source>
</evidence>
<feature type="binding site" evidence="5">
    <location>
        <position position="218"/>
    </location>
    <ligand>
        <name>Mg(2+)</name>
        <dbReference type="ChEBI" id="CHEBI:18420"/>
        <label>1</label>
    </ligand>
</feature>
<feature type="active site" description="Proton donor/acceptor" evidence="4">
    <location>
        <position position="130"/>
    </location>
</feature>
<reference evidence="7" key="3">
    <citation type="submission" date="2025-09" db="UniProtKB">
        <authorList>
            <consortium name="Ensembl"/>
        </authorList>
    </citation>
    <scope>IDENTIFICATION</scope>
</reference>
<dbReference type="GO" id="GO:0046872">
    <property type="term" value="F:metal ion binding"/>
    <property type="evidence" value="ECO:0007669"/>
    <property type="project" value="UniProtKB-KW"/>
</dbReference>
<evidence type="ECO:0008006" key="9">
    <source>
        <dbReference type="Google" id="ProtNLM"/>
    </source>
</evidence>
<proteinExistence type="predicted"/>
<dbReference type="CDD" id="cd09076">
    <property type="entry name" value="L1-EN"/>
    <property type="match status" value="1"/>
</dbReference>
<dbReference type="GO" id="GO:0006284">
    <property type="term" value="P:base-excision repair"/>
    <property type="evidence" value="ECO:0007669"/>
    <property type="project" value="TreeGrafter"/>
</dbReference>
<feature type="binding site" evidence="5">
    <location>
        <position position="130"/>
    </location>
    <ligand>
        <name>Mg(2+)</name>
        <dbReference type="ChEBI" id="CHEBI:18420"/>
        <label>1</label>
    </ligand>
</feature>
<dbReference type="InParanoid" id="H2ZY78"/>